<reference evidence="2 3" key="1">
    <citation type="submission" date="2024-03" db="EMBL/GenBank/DDBJ databases">
        <title>Human intestinal bacterial collection.</title>
        <authorList>
            <person name="Pauvert C."/>
            <person name="Hitch T.C.A."/>
            <person name="Clavel T."/>
        </authorList>
    </citation>
    <scope>NUCLEOTIDE SEQUENCE [LARGE SCALE GENOMIC DNA]</scope>
    <source>
        <strain evidence="2 3">CLA-AA-H255</strain>
    </source>
</reference>
<dbReference type="Pfam" id="PF07238">
    <property type="entry name" value="PilZ"/>
    <property type="match status" value="1"/>
</dbReference>
<evidence type="ECO:0000259" key="1">
    <source>
        <dbReference type="Pfam" id="PF07238"/>
    </source>
</evidence>
<comment type="caution">
    <text evidence="2">The sequence shown here is derived from an EMBL/GenBank/DDBJ whole genome shotgun (WGS) entry which is preliminary data.</text>
</comment>
<protein>
    <submittedName>
        <fullName evidence="2">PilZ domain-containing protein</fullName>
    </submittedName>
</protein>
<feature type="domain" description="PilZ" evidence="1">
    <location>
        <begin position="6"/>
        <end position="109"/>
    </location>
</feature>
<dbReference type="EMBL" id="JBBMER010000005">
    <property type="protein sequence ID" value="MEQ2379851.1"/>
    <property type="molecule type" value="Genomic_DNA"/>
</dbReference>
<accession>A0ABV1BZI3</accession>
<evidence type="ECO:0000313" key="2">
    <source>
        <dbReference type="EMBL" id="MEQ2379851.1"/>
    </source>
</evidence>
<proteinExistence type="predicted"/>
<sequence length="118" mass="13104">MGAEMRKARRTDIDVTVSLNQLGVNAADRIQNKADVHVVDISKGGIAFKSGYDFKVNSFYDTVITLANGEKLYVVVEILHRDSCENDEYMYGCRFVGIGAEDQFKIEAYQIVDTGSAI</sequence>
<dbReference type="Gene3D" id="2.40.10.220">
    <property type="entry name" value="predicted glycosyltransferase like domains"/>
    <property type="match status" value="1"/>
</dbReference>
<evidence type="ECO:0000313" key="3">
    <source>
        <dbReference type="Proteomes" id="UP001442364"/>
    </source>
</evidence>
<organism evidence="2 3">
    <name type="scientific">[Lactobacillus] rogosae</name>
    <dbReference type="NCBI Taxonomy" id="706562"/>
    <lineage>
        <taxon>Bacteria</taxon>
        <taxon>Bacillati</taxon>
        <taxon>Bacillota</taxon>
        <taxon>Clostridia</taxon>
        <taxon>Lachnospirales</taxon>
        <taxon>Lachnospiraceae</taxon>
        <taxon>Lachnospira</taxon>
    </lineage>
</organism>
<gene>
    <name evidence="2" type="ORF">WMO14_08150</name>
</gene>
<dbReference type="RefSeq" id="WP_022503000.1">
    <property type="nucleotide sequence ID" value="NZ_DAWCMB010000131.1"/>
</dbReference>
<keyword evidence="3" id="KW-1185">Reference proteome</keyword>
<dbReference type="SUPFAM" id="SSF141371">
    <property type="entry name" value="PilZ domain-like"/>
    <property type="match status" value="1"/>
</dbReference>
<dbReference type="InterPro" id="IPR009875">
    <property type="entry name" value="PilZ_domain"/>
</dbReference>
<dbReference type="Proteomes" id="UP001442364">
    <property type="component" value="Unassembled WGS sequence"/>
</dbReference>
<name>A0ABV1BZI3_9FIRM</name>